<comment type="caution">
    <text evidence="1">The sequence shown here is derived from an EMBL/GenBank/DDBJ whole genome shotgun (WGS) entry which is preliminary data.</text>
</comment>
<keyword evidence="2" id="KW-1185">Reference proteome</keyword>
<feature type="non-terminal residue" evidence="1">
    <location>
        <position position="1"/>
    </location>
</feature>
<gene>
    <name evidence="1" type="ORF">ILUMI_15724</name>
</gene>
<evidence type="ECO:0000313" key="2">
    <source>
        <dbReference type="Proteomes" id="UP000801492"/>
    </source>
</evidence>
<dbReference type="EMBL" id="VTPC01052273">
    <property type="protein sequence ID" value="KAF2890449.1"/>
    <property type="molecule type" value="Genomic_DNA"/>
</dbReference>
<protein>
    <submittedName>
        <fullName evidence="1">Uncharacterized protein</fullName>
    </submittedName>
</protein>
<organism evidence="1 2">
    <name type="scientific">Ignelater luminosus</name>
    <name type="common">Cucubano</name>
    <name type="synonym">Pyrophorus luminosus</name>
    <dbReference type="NCBI Taxonomy" id="2038154"/>
    <lineage>
        <taxon>Eukaryota</taxon>
        <taxon>Metazoa</taxon>
        <taxon>Ecdysozoa</taxon>
        <taxon>Arthropoda</taxon>
        <taxon>Hexapoda</taxon>
        <taxon>Insecta</taxon>
        <taxon>Pterygota</taxon>
        <taxon>Neoptera</taxon>
        <taxon>Endopterygota</taxon>
        <taxon>Coleoptera</taxon>
        <taxon>Polyphaga</taxon>
        <taxon>Elateriformia</taxon>
        <taxon>Elateroidea</taxon>
        <taxon>Elateridae</taxon>
        <taxon>Agrypninae</taxon>
        <taxon>Pyrophorini</taxon>
        <taxon>Ignelater</taxon>
    </lineage>
</organism>
<name>A0A8K0CPX2_IGNLU</name>
<sequence>IRHRSQGAHESVSVYFAIIQNFFHELSSIPNEPTKVNTIRRNLLPYLQSQLALKGITTTFRLIQLAKTNEDEHTCTYKFKVPPTDFRQALEPDLVY</sequence>
<evidence type="ECO:0000313" key="1">
    <source>
        <dbReference type="EMBL" id="KAF2890449.1"/>
    </source>
</evidence>
<proteinExistence type="predicted"/>
<accession>A0A8K0CPX2</accession>
<reference evidence="1" key="1">
    <citation type="submission" date="2019-08" db="EMBL/GenBank/DDBJ databases">
        <title>The genome of the North American firefly Photinus pyralis.</title>
        <authorList>
            <consortium name="Photinus pyralis genome working group"/>
            <person name="Fallon T.R."/>
            <person name="Sander Lower S.E."/>
            <person name="Weng J.-K."/>
        </authorList>
    </citation>
    <scope>NUCLEOTIDE SEQUENCE</scope>
    <source>
        <strain evidence="1">TRF0915ILg1</strain>
        <tissue evidence="1">Whole body</tissue>
    </source>
</reference>
<dbReference type="AlphaFoldDB" id="A0A8K0CPX2"/>
<dbReference type="Proteomes" id="UP000801492">
    <property type="component" value="Unassembled WGS sequence"/>
</dbReference>
<dbReference type="OrthoDB" id="6782628at2759"/>